<evidence type="ECO:0000313" key="4">
    <source>
        <dbReference type="Proteomes" id="UP000748067"/>
    </source>
</evidence>
<name>A0A1H0BMA2_9PSED</name>
<accession>A0A1H0BMA2</accession>
<reference evidence="1 4" key="1">
    <citation type="submission" date="2015-01" db="EMBL/GenBank/DDBJ databases">
        <title>Genome Sequence of Pseudomonas antarctica CMS 35.</title>
        <authorList>
            <person name="Voget S."/>
            <person name="Chow J."/>
            <person name="Daniel R."/>
            <person name="Streit W."/>
        </authorList>
    </citation>
    <scope>NUCLEOTIDE SEQUENCE [LARGE SCALE GENOMIC DNA]</scope>
    <source>
        <strain evidence="1 4">CMS 35</strain>
    </source>
</reference>
<keyword evidence="4" id="KW-1185">Reference proteome</keyword>
<dbReference type="Proteomes" id="UP000748067">
    <property type="component" value="Unassembled WGS sequence"/>
</dbReference>
<evidence type="ECO:0000313" key="2">
    <source>
        <dbReference type="EMBL" id="SDN46593.1"/>
    </source>
</evidence>
<sequence>MDEPVCETTQTLLKPSQKRLVKLKGASTMPTLSLSPITFKHAV</sequence>
<dbReference type="Proteomes" id="UP000182470">
    <property type="component" value="Chromosome I"/>
</dbReference>
<dbReference type="EMBL" id="JXDI01000003">
    <property type="protein sequence ID" value="KAF2406533.1"/>
    <property type="molecule type" value="Genomic_DNA"/>
</dbReference>
<dbReference type="EMBL" id="LT629704">
    <property type="protein sequence ID" value="SDN46593.1"/>
    <property type="molecule type" value="Genomic_DNA"/>
</dbReference>
<evidence type="ECO:0000313" key="3">
    <source>
        <dbReference type="Proteomes" id="UP000182470"/>
    </source>
</evidence>
<organism evidence="2 3">
    <name type="scientific">Pseudomonas antarctica</name>
    <dbReference type="NCBI Taxonomy" id="219572"/>
    <lineage>
        <taxon>Bacteria</taxon>
        <taxon>Pseudomonadati</taxon>
        <taxon>Pseudomonadota</taxon>
        <taxon>Gammaproteobacteria</taxon>
        <taxon>Pseudomonadales</taxon>
        <taxon>Pseudomonadaceae</taxon>
        <taxon>Pseudomonas</taxon>
    </lineage>
</organism>
<reference evidence="2 3" key="2">
    <citation type="submission" date="2016-10" db="EMBL/GenBank/DDBJ databases">
        <authorList>
            <person name="de Groot N.N."/>
        </authorList>
    </citation>
    <scope>NUCLEOTIDE SEQUENCE [LARGE SCALE GENOMIC DNA]</scope>
    <source>
        <strain evidence="2 3">BS2772</strain>
    </source>
</reference>
<evidence type="ECO:0000313" key="1">
    <source>
        <dbReference type="EMBL" id="KAF2406533.1"/>
    </source>
</evidence>
<protein>
    <submittedName>
        <fullName evidence="2">Uncharacterized protein</fullName>
    </submittedName>
</protein>
<dbReference type="AlphaFoldDB" id="A0A1H0BMA2"/>
<proteinExistence type="predicted"/>
<gene>
    <name evidence="1" type="ORF">PSAN_47090</name>
    <name evidence="2" type="ORF">SAMN04490179_4369</name>
</gene>